<name>A0A9Q0NLM7_SALVM</name>
<gene>
    <name evidence="1" type="ORF">OIU85_013350</name>
</gene>
<dbReference type="Proteomes" id="UP001151529">
    <property type="component" value="Chromosome 12"/>
</dbReference>
<protein>
    <submittedName>
        <fullName evidence="1">Uncharacterized protein</fullName>
    </submittedName>
</protein>
<organism evidence="1 2">
    <name type="scientific">Salix viminalis</name>
    <name type="common">Common osier</name>
    <name type="synonym">Basket willow</name>
    <dbReference type="NCBI Taxonomy" id="40686"/>
    <lineage>
        <taxon>Eukaryota</taxon>
        <taxon>Viridiplantae</taxon>
        <taxon>Streptophyta</taxon>
        <taxon>Embryophyta</taxon>
        <taxon>Tracheophyta</taxon>
        <taxon>Spermatophyta</taxon>
        <taxon>Magnoliopsida</taxon>
        <taxon>eudicotyledons</taxon>
        <taxon>Gunneridae</taxon>
        <taxon>Pentapetalae</taxon>
        <taxon>rosids</taxon>
        <taxon>fabids</taxon>
        <taxon>Malpighiales</taxon>
        <taxon>Salicaceae</taxon>
        <taxon>Saliceae</taxon>
        <taxon>Salix</taxon>
    </lineage>
</organism>
<comment type="caution">
    <text evidence="1">The sequence shown here is derived from an EMBL/GenBank/DDBJ whole genome shotgun (WGS) entry which is preliminary data.</text>
</comment>
<evidence type="ECO:0000313" key="1">
    <source>
        <dbReference type="EMBL" id="KAJ6671995.1"/>
    </source>
</evidence>
<proteinExistence type="predicted"/>
<keyword evidence="2" id="KW-1185">Reference proteome</keyword>
<accession>A0A9Q0NLM7</accession>
<reference evidence="1" key="1">
    <citation type="submission" date="2022-11" db="EMBL/GenBank/DDBJ databases">
        <authorList>
            <person name="Hyden B.L."/>
            <person name="Feng K."/>
            <person name="Yates T."/>
            <person name="Jawdy S."/>
            <person name="Smart L.B."/>
            <person name="Muchero W."/>
        </authorList>
    </citation>
    <scope>NUCLEOTIDE SEQUENCE</scope>
    <source>
        <tissue evidence="1">Shoot tip</tissue>
    </source>
</reference>
<sequence length="74" mass="8272">MSCVLVFIRNLAVSVSIRSKHGASKLSAESDEIYRYKEVGSFDFVCPAVISRNYCKESSHCHCWQCIAIEGPDV</sequence>
<dbReference type="EMBL" id="JAPFFL010000018">
    <property type="protein sequence ID" value="KAJ6671995.1"/>
    <property type="molecule type" value="Genomic_DNA"/>
</dbReference>
<reference evidence="1" key="2">
    <citation type="journal article" date="2023" name="Int. J. Mol. Sci.">
        <title>De Novo Assembly and Annotation of 11 Diverse Shrub Willow (Salix) Genomes Reveals Novel Gene Organization in Sex-Linked Regions.</title>
        <authorList>
            <person name="Hyden B."/>
            <person name="Feng K."/>
            <person name="Yates T.B."/>
            <person name="Jawdy S."/>
            <person name="Cereghino C."/>
            <person name="Smart L.B."/>
            <person name="Muchero W."/>
        </authorList>
    </citation>
    <scope>NUCLEOTIDE SEQUENCE [LARGE SCALE GENOMIC DNA]</scope>
    <source>
        <tissue evidence="1">Shoot tip</tissue>
    </source>
</reference>
<evidence type="ECO:0000313" key="2">
    <source>
        <dbReference type="Proteomes" id="UP001151529"/>
    </source>
</evidence>
<dbReference type="AlphaFoldDB" id="A0A9Q0NLM7"/>